<gene>
    <name evidence="1" type="ORF">WJX73_001489</name>
</gene>
<organism evidence="1 2">
    <name type="scientific">Symbiochloris irregularis</name>
    <dbReference type="NCBI Taxonomy" id="706552"/>
    <lineage>
        <taxon>Eukaryota</taxon>
        <taxon>Viridiplantae</taxon>
        <taxon>Chlorophyta</taxon>
        <taxon>core chlorophytes</taxon>
        <taxon>Trebouxiophyceae</taxon>
        <taxon>Trebouxiales</taxon>
        <taxon>Trebouxiaceae</taxon>
        <taxon>Symbiochloris</taxon>
    </lineage>
</organism>
<proteinExistence type="predicted"/>
<comment type="caution">
    <text evidence="1">The sequence shown here is derived from an EMBL/GenBank/DDBJ whole genome shotgun (WGS) entry which is preliminary data.</text>
</comment>
<accession>A0AAW1PXX7</accession>
<protein>
    <submittedName>
        <fullName evidence="1">Uncharacterized protein</fullName>
    </submittedName>
</protein>
<dbReference type="PANTHER" id="PTHR35305">
    <property type="entry name" value="FAD-BINDING PROTEIN"/>
    <property type="match status" value="1"/>
</dbReference>
<dbReference type="AlphaFoldDB" id="A0AAW1PXX7"/>
<evidence type="ECO:0000313" key="2">
    <source>
        <dbReference type="Proteomes" id="UP001465755"/>
    </source>
</evidence>
<dbReference type="Proteomes" id="UP001465755">
    <property type="component" value="Unassembled WGS sequence"/>
</dbReference>
<reference evidence="1 2" key="1">
    <citation type="journal article" date="2024" name="Nat. Commun.">
        <title>Phylogenomics reveals the evolutionary origins of lichenization in chlorophyte algae.</title>
        <authorList>
            <person name="Puginier C."/>
            <person name="Libourel C."/>
            <person name="Otte J."/>
            <person name="Skaloud P."/>
            <person name="Haon M."/>
            <person name="Grisel S."/>
            <person name="Petersen M."/>
            <person name="Berrin J.G."/>
            <person name="Delaux P.M."/>
            <person name="Dal Grande F."/>
            <person name="Keller J."/>
        </authorList>
    </citation>
    <scope>NUCLEOTIDE SEQUENCE [LARGE SCALE GENOMIC DNA]</scope>
    <source>
        <strain evidence="1 2">SAG 2036</strain>
    </source>
</reference>
<dbReference type="EMBL" id="JALJOQ010000003">
    <property type="protein sequence ID" value="KAK9813647.1"/>
    <property type="molecule type" value="Genomic_DNA"/>
</dbReference>
<sequence length="223" mass="24109">MACTSDELLQAWLSEKQRGEDLLSNFTQLLGRLERSASGPSKPHSVVQHIASKVPCPRLGAYGAGMPLASAEDDSTMELMSTCMQSLLDHQQSLHQIYRQFQQAANLAYQEVVDPPATDTPSEAASESTTLHSDQAVLSGASSIAEDSSEGRHSRSSSFSSAASGALRLVSLSDALRQELVLTDTVMSSLALDMSLDELSTYQLMWQLQPYLDSSFLHDPLAS</sequence>
<name>A0AAW1PXX7_9CHLO</name>
<keyword evidence="2" id="KW-1185">Reference proteome</keyword>
<dbReference type="PANTHER" id="PTHR35305:SF2">
    <property type="entry name" value="FAD-BINDING PROTEIN"/>
    <property type="match status" value="1"/>
</dbReference>
<evidence type="ECO:0000313" key="1">
    <source>
        <dbReference type="EMBL" id="KAK9813647.1"/>
    </source>
</evidence>